<dbReference type="KEGG" id="gsl:Gasu_44000"/>
<proteinExistence type="predicted"/>
<accession>M2XDJ6</accession>
<keyword evidence="11" id="KW-0460">Magnesium</keyword>
<feature type="compositionally biased region" description="Polar residues" evidence="17">
    <location>
        <begin position="39"/>
        <end position="49"/>
    </location>
</feature>
<sequence length="439" mass="49215">MYSTQCSKTEDSDKLSATVTSVMNMHRVSLKTDEENLESSDYTLTNIQSRHPPDGSENPTVSGSDSWKRKSKEEENANYTTTLSSNLLATPSNEGSSLLSPRILTEYIPTQSTPLIFEDIGLDVGTLESILQLPPSIALRFATKAEESTTRSVNILVFGKRGSGKTTLINSLLGQQLGHTDAFRVGTNSIEQVLDKLKATDTSICFIDTPGIDDNSSSFVILDNIVDYIRNRPIHAILYVERLSDSRLSSFSLKVIETITKKLGSRVWRKVIIVFTFGYIFPPIEYSFEEFVRTRATSLRRMIRDAIDDQELQLPVALSETSKLCPTNDQGLKILPDGIAWFPALMDILCRRILYGVPLTYSATEQVSWNQTLSKERWLIISAAVLGGFISRTLFASQNNVDNSSQQGKSYQVKRKYNNKNHTGTAMDQKSPFWWLFKS</sequence>
<keyword evidence="10" id="KW-1002">Plastid outer membrane</keyword>
<dbReference type="PANTHER" id="PTHR10903">
    <property type="entry name" value="GTPASE, IMAP FAMILY MEMBER-RELATED"/>
    <property type="match status" value="1"/>
</dbReference>
<comment type="cofactor">
    <cofactor evidence="1">
        <name>Mg(2+)</name>
        <dbReference type="ChEBI" id="CHEBI:18420"/>
    </cofactor>
</comment>
<dbReference type="PROSITE" id="PS51720">
    <property type="entry name" value="G_AIG1"/>
    <property type="match status" value="1"/>
</dbReference>
<dbReference type="InterPro" id="IPR027417">
    <property type="entry name" value="P-loop_NTPase"/>
</dbReference>
<protein>
    <submittedName>
        <fullName evidence="19">Chloroplast envelope protein translocase family isoform 1</fullName>
    </submittedName>
</protein>
<evidence type="ECO:0000256" key="6">
    <source>
        <dbReference type="ARBA" id="ARBA00022692"/>
    </source>
</evidence>
<feature type="region of interest" description="Disordered" evidence="17">
    <location>
        <begin position="30"/>
        <end position="95"/>
    </location>
</feature>
<evidence type="ECO:0000256" key="2">
    <source>
        <dbReference type="ARBA" id="ARBA00004167"/>
    </source>
</evidence>
<keyword evidence="19" id="KW-0946">Virion</keyword>
<evidence type="ECO:0000256" key="9">
    <source>
        <dbReference type="ARBA" id="ARBA00022801"/>
    </source>
</evidence>
<evidence type="ECO:0000259" key="18">
    <source>
        <dbReference type="PROSITE" id="PS51720"/>
    </source>
</evidence>
<name>M2XDJ6_GALSU</name>
<keyword evidence="13" id="KW-1133">Transmembrane helix</keyword>
<dbReference type="InterPro" id="IPR045058">
    <property type="entry name" value="GIMA/IAN/Toc"/>
</dbReference>
<keyword evidence="7" id="KW-0479">Metal-binding</keyword>
<keyword evidence="5" id="KW-0934">Plastid</keyword>
<dbReference type="InterPro" id="IPR006703">
    <property type="entry name" value="G_AIG1"/>
</dbReference>
<keyword evidence="9" id="KW-0378">Hydrolase</keyword>
<keyword evidence="3" id="KW-0813">Transport</keyword>
<keyword evidence="8" id="KW-0547">Nucleotide-binding</keyword>
<dbReference type="GO" id="GO:0046872">
    <property type="term" value="F:metal ion binding"/>
    <property type="evidence" value="ECO:0007669"/>
    <property type="project" value="UniProtKB-KW"/>
</dbReference>
<dbReference type="SUPFAM" id="SSF52540">
    <property type="entry name" value="P-loop containing nucleoside triphosphate hydrolases"/>
    <property type="match status" value="1"/>
</dbReference>
<keyword evidence="20" id="KW-1185">Reference proteome</keyword>
<evidence type="ECO:0000256" key="3">
    <source>
        <dbReference type="ARBA" id="ARBA00022448"/>
    </source>
</evidence>
<dbReference type="Gene3D" id="3.40.50.300">
    <property type="entry name" value="P-loop containing nucleotide triphosphate hydrolases"/>
    <property type="match status" value="1"/>
</dbReference>
<dbReference type="RefSeq" id="XP_005704582.1">
    <property type="nucleotide sequence ID" value="XM_005704525.1"/>
</dbReference>
<evidence type="ECO:0000256" key="5">
    <source>
        <dbReference type="ARBA" id="ARBA00022640"/>
    </source>
</evidence>
<dbReference type="GO" id="GO:0015031">
    <property type="term" value="P:protein transport"/>
    <property type="evidence" value="ECO:0007669"/>
    <property type="project" value="UniProtKB-KW"/>
</dbReference>
<evidence type="ECO:0000256" key="7">
    <source>
        <dbReference type="ARBA" id="ARBA00022723"/>
    </source>
</evidence>
<evidence type="ECO:0000256" key="1">
    <source>
        <dbReference type="ARBA" id="ARBA00001946"/>
    </source>
</evidence>
<dbReference type="OrthoDB" id="8954335at2759"/>
<dbReference type="EMBL" id="KB454524">
    <property type="protein sequence ID" value="EME28062.1"/>
    <property type="molecule type" value="Genomic_DNA"/>
</dbReference>
<evidence type="ECO:0000256" key="16">
    <source>
        <dbReference type="ARBA" id="ARBA00024013"/>
    </source>
</evidence>
<evidence type="ECO:0000256" key="8">
    <source>
        <dbReference type="ARBA" id="ARBA00022741"/>
    </source>
</evidence>
<feature type="domain" description="AIG1-type G" evidence="18">
    <location>
        <begin position="150"/>
        <end position="368"/>
    </location>
</feature>
<keyword evidence="14" id="KW-0342">GTP-binding</keyword>
<dbReference type="Gramene" id="EME28062">
    <property type="protein sequence ID" value="EME28062"/>
    <property type="gene ID" value="Gasu_44000"/>
</dbReference>
<dbReference type="AlphaFoldDB" id="M2XDJ6"/>
<evidence type="ECO:0000256" key="4">
    <source>
        <dbReference type="ARBA" id="ARBA00022528"/>
    </source>
</evidence>
<dbReference type="PANTHER" id="PTHR10903:SF135">
    <property type="entry name" value="TRANSLOCASE OF CHLOROPLAST 120, CHLOROPLASTIC-RELATED"/>
    <property type="match status" value="1"/>
</dbReference>
<organism evidence="19 20">
    <name type="scientific">Galdieria sulphuraria</name>
    <name type="common">Red alga</name>
    <dbReference type="NCBI Taxonomy" id="130081"/>
    <lineage>
        <taxon>Eukaryota</taxon>
        <taxon>Rhodophyta</taxon>
        <taxon>Bangiophyceae</taxon>
        <taxon>Galdieriales</taxon>
        <taxon>Galdieriaceae</taxon>
        <taxon>Galdieria</taxon>
    </lineage>
</organism>
<feature type="compositionally biased region" description="Basic and acidic residues" evidence="17">
    <location>
        <begin position="66"/>
        <end position="75"/>
    </location>
</feature>
<evidence type="ECO:0000256" key="10">
    <source>
        <dbReference type="ARBA" id="ARBA00022805"/>
    </source>
</evidence>
<dbReference type="Pfam" id="PF04548">
    <property type="entry name" value="AIG1"/>
    <property type="match status" value="1"/>
</dbReference>
<evidence type="ECO:0000256" key="14">
    <source>
        <dbReference type="ARBA" id="ARBA00023134"/>
    </source>
</evidence>
<dbReference type="STRING" id="130081.M2XDJ6"/>
<dbReference type="GO" id="GO:0009707">
    <property type="term" value="C:chloroplast outer membrane"/>
    <property type="evidence" value="ECO:0007669"/>
    <property type="project" value="UniProtKB-SubCell"/>
</dbReference>
<evidence type="ECO:0000256" key="15">
    <source>
        <dbReference type="ARBA" id="ARBA00023136"/>
    </source>
</evidence>
<gene>
    <name evidence="19" type="ORF">Gasu_44000</name>
</gene>
<reference evidence="20" key="1">
    <citation type="journal article" date="2013" name="Science">
        <title>Gene transfer from bacteria and archaea facilitated evolution of an extremophilic eukaryote.</title>
        <authorList>
            <person name="Schonknecht G."/>
            <person name="Chen W.H."/>
            <person name="Ternes C.M."/>
            <person name="Barbier G.G."/>
            <person name="Shrestha R.P."/>
            <person name="Stanke M."/>
            <person name="Brautigam A."/>
            <person name="Baker B.J."/>
            <person name="Banfield J.F."/>
            <person name="Garavito R.M."/>
            <person name="Carr K."/>
            <person name="Wilkerson C."/>
            <person name="Rensing S.A."/>
            <person name="Gagneul D."/>
            <person name="Dickenson N.E."/>
            <person name="Oesterhelt C."/>
            <person name="Lercher M.J."/>
            <person name="Weber A.P."/>
        </authorList>
    </citation>
    <scope>NUCLEOTIDE SEQUENCE [LARGE SCALE GENOMIC DNA]</scope>
    <source>
        <strain evidence="20">074W</strain>
    </source>
</reference>
<keyword evidence="4" id="KW-0150">Chloroplast</keyword>
<keyword evidence="15" id="KW-0472">Membrane</keyword>
<feature type="compositionally biased region" description="Polar residues" evidence="17">
    <location>
        <begin position="77"/>
        <end position="95"/>
    </location>
</feature>
<keyword evidence="19" id="KW-0261">Viral envelope protein</keyword>
<keyword evidence="6" id="KW-0812">Transmembrane</keyword>
<evidence type="ECO:0000256" key="11">
    <source>
        <dbReference type="ARBA" id="ARBA00022842"/>
    </source>
</evidence>
<comment type="subcellular location">
    <subcellularLocation>
        <location evidence="2">Membrane</location>
        <topology evidence="2">Single-pass membrane protein</topology>
    </subcellularLocation>
    <subcellularLocation>
        <location evidence="16">Plastid</location>
        <location evidence="16">Chloroplast outer membrane</location>
    </subcellularLocation>
</comment>
<evidence type="ECO:0000256" key="13">
    <source>
        <dbReference type="ARBA" id="ARBA00022989"/>
    </source>
</evidence>
<dbReference type="GeneID" id="17086929"/>
<keyword evidence="12" id="KW-0653">Protein transport</keyword>
<evidence type="ECO:0000256" key="17">
    <source>
        <dbReference type="SAM" id="MobiDB-lite"/>
    </source>
</evidence>
<evidence type="ECO:0000313" key="19">
    <source>
        <dbReference type="EMBL" id="EME28062.1"/>
    </source>
</evidence>
<evidence type="ECO:0000256" key="12">
    <source>
        <dbReference type="ARBA" id="ARBA00022927"/>
    </source>
</evidence>
<dbReference type="GO" id="GO:0016787">
    <property type="term" value="F:hydrolase activity"/>
    <property type="evidence" value="ECO:0007669"/>
    <property type="project" value="UniProtKB-KW"/>
</dbReference>
<dbReference type="Proteomes" id="UP000030680">
    <property type="component" value="Unassembled WGS sequence"/>
</dbReference>
<evidence type="ECO:0000313" key="20">
    <source>
        <dbReference type="Proteomes" id="UP000030680"/>
    </source>
</evidence>
<dbReference type="GO" id="GO:0005525">
    <property type="term" value="F:GTP binding"/>
    <property type="evidence" value="ECO:0007669"/>
    <property type="project" value="UniProtKB-KW"/>
</dbReference>